<name>A0A8J4V6L5_9MYCE</name>
<evidence type="ECO:0000313" key="3">
    <source>
        <dbReference type="EMBL" id="KAF2072974.1"/>
    </source>
</evidence>
<organism evidence="3 4">
    <name type="scientific">Polysphondylium violaceum</name>
    <dbReference type="NCBI Taxonomy" id="133409"/>
    <lineage>
        <taxon>Eukaryota</taxon>
        <taxon>Amoebozoa</taxon>
        <taxon>Evosea</taxon>
        <taxon>Eumycetozoa</taxon>
        <taxon>Dictyostelia</taxon>
        <taxon>Dictyosteliales</taxon>
        <taxon>Dictyosteliaceae</taxon>
        <taxon>Polysphondylium</taxon>
    </lineage>
</organism>
<comment type="caution">
    <text evidence="3">The sequence shown here is derived from an EMBL/GenBank/DDBJ whole genome shotgun (WGS) entry which is preliminary data.</text>
</comment>
<dbReference type="AlphaFoldDB" id="A0A8J4V6L5"/>
<sequence length="653" mass="76738">MIRNKIDFTIKEDNTKKDPRLKEFEGQTQRHILNYHELIQTEIKTFGNYLKVWETSDHQGTLILGTPKEMLPILKDLAEFGEKSAKELYLVWPEVYPPPMVKVGNRGDSYIESTSMTFVLELLKQLQKAFKTINGLISFLISKRDNPLEYNANKIKCDASKIKIELDYIYFEARKLYALKYNKYANYSNDQSTNIDSQLFSTLKNINALHSILDNQNSGDKEQEEKEQEEQEYEQEYQPEYDEQEYDAQHQENDEQEYQQEYENEQEYDVQENQQEYNEQDQEYEEEYEEEYENEEQEETKENIVYSQQDQIVNNNSSIQQNGSYNQNSNLYNSSKSNFKAYFDDNNQTIYDYQEDQNNQDNEIDMLSLNTDELANLLNSNFKSDLTREYNQSILNNSLQSNIQQTDTTNNQNYVDNSDNNKNSSNINNINNNFENLEVFNQKEQEQEEEEENNSNINNNNISISEIISNSDIKVINVINDLTDLTNYLIEKIDSIYLKGTNASEIEYPIKSKDKLTLKTILREKESIKKLIEFENYNQNLRSQVENLQVSIIKKNKNTFNEVDELKSTIDNLSAQLASTNVKLNTTQKELRASQSTVKNLKDQNSQLSTSLFNSQEFNNKILKNWSDLQNEYKSLEAKFLEKINSDAFNKSL</sequence>
<feature type="region of interest" description="Disordered" evidence="2">
    <location>
        <begin position="214"/>
        <end position="301"/>
    </location>
</feature>
<evidence type="ECO:0000313" key="4">
    <source>
        <dbReference type="Proteomes" id="UP000695562"/>
    </source>
</evidence>
<feature type="coiled-coil region" evidence="1">
    <location>
        <begin position="538"/>
        <end position="639"/>
    </location>
</feature>
<proteinExistence type="predicted"/>
<feature type="compositionally biased region" description="Acidic residues" evidence="2">
    <location>
        <begin position="225"/>
        <end position="246"/>
    </location>
</feature>
<evidence type="ECO:0000256" key="2">
    <source>
        <dbReference type="SAM" id="MobiDB-lite"/>
    </source>
</evidence>
<keyword evidence="1" id="KW-0175">Coiled coil</keyword>
<feature type="compositionally biased region" description="Acidic residues" evidence="2">
    <location>
        <begin position="254"/>
        <end position="270"/>
    </location>
</feature>
<keyword evidence="4" id="KW-1185">Reference proteome</keyword>
<protein>
    <submittedName>
        <fullName evidence="3">Uncharacterized protein</fullName>
    </submittedName>
</protein>
<accession>A0A8J4V6L5</accession>
<dbReference type="EMBL" id="AJWJ01000235">
    <property type="protein sequence ID" value="KAF2072974.1"/>
    <property type="molecule type" value="Genomic_DNA"/>
</dbReference>
<evidence type="ECO:0000256" key="1">
    <source>
        <dbReference type="SAM" id="Coils"/>
    </source>
</evidence>
<feature type="compositionally biased region" description="Acidic residues" evidence="2">
    <location>
        <begin position="278"/>
        <end position="299"/>
    </location>
</feature>
<dbReference type="Proteomes" id="UP000695562">
    <property type="component" value="Unassembled WGS sequence"/>
</dbReference>
<reference evidence="3" key="1">
    <citation type="submission" date="2020-01" db="EMBL/GenBank/DDBJ databases">
        <title>Development of genomics and gene disruption for Polysphondylium violaceum indicates a role for the polyketide synthase stlB in stalk morphogenesis.</title>
        <authorList>
            <person name="Narita B."/>
            <person name="Kawabe Y."/>
            <person name="Kin K."/>
            <person name="Saito T."/>
            <person name="Gibbs R."/>
            <person name="Kuspa A."/>
            <person name="Muzny D."/>
            <person name="Queller D."/>
            <person name="Richards S."/>
            <person name="Strassman J."/>
            <person name="Sucgang R."/>
            <person name="Worley K."/>
            <person name="Schaap P."/>
        </authorList>
    </citation>
    <scope>NUCLEOTIDE SEQUENCE</scope>
    <source>
        <strain evidence="3">QSvi11</strain>
    </source>
</reference>
<gene>
    <name evidence="3" type="ORF">CYY_005714</name>
</gene>
<feature type="region of interest" description="Disordered" evidence="2">
    <location>
        <begin position="409"/>
        <end position="430"/>
    </location>
</feature>